<dbReference type="eggNOG" id="ENOG502R2TD">
    <property type="taxonomic scope" value="Eukaryota"/>
</dbReference>
<keyword evidence="5" id="KW-0539">Nucleus</keyword>
<evidence type="ECO:0000256" key="2">
    <source>
        <dbReference type="ARBA" id="ARBA00022723"/>
    </source>
</evidence>
<dbReference type="AlphaFoldDB" id="B4KIT1"/>
<feature type="zinc finger region" description="C3H1-type" evidence="9">
    <location>
        <begin position="1"/>
        <end position="25"/>
    </location>
</feature>
<evidence type="ECO:0000256" key="9">
    <source>
        <dbReference type="PROSITE-ProRule" id="PRU00723"/>
    </source>
</evidence>
<evidence type="ECO:0000256" key="8">
    <source>
        <dbReference type="ARBA" id="ARBA00042384"/>
    </source>
</evidence>
<comment type="function">
    <text evidence="6">Required for the export of mRNAs containing poly(A) tails from the nucleus into the cytoplasm.</text>
</comment>
<dbReference type="OrthoDB" id="20729at2759"/>
<keyword evidence="3 9" id="KW-0863">Zinc-finger</keyword>
<keyword evidence="2 9" id="KW-0479">Metal-binding</keyword>
<evidence type="ECO:0000256" key="4">
    <source>
        <dbReference type="ARBA" id="ARBA00022833"/>
    </source>
</evidence>
<gene>
    <name evidence="12" type="primary">Dmoj\GI17681</name>
    <name evidence="12" type="ORF">Dmoj_GI17681</name>
</gene>
<feature type="domain" description="C3H1-type" evidence="11">
    <location>
        <begin position="1"/>
        <end position="25"/>
    </location>
</feature>
<evidence type="ECO:0000256" key="7">
    <source>
        <dbReference type="ARBA" id="ARBA00039886"/>
    </source>
</evidence>
<name>B4KIT1_DROMO</name>
<dbReference type="HOGENOM" id="CLU_048441_0_0_1"/>
<feature type="compositionally biased region" description="Low complexity" evidence="10">
    <location>
        <begin position="214"/>
        <end position="243"/>
    </location>
</feature>
<dbReference type="EMBL" id="CH933807">
    <property type="protein sequence ID" value="EDW12437.1"/>
    <property type="molecule type" value="Genomic_DNA"/>
</dbReference>
<organism evidence="12 13">
    <name type="scientific">Drosophila mojavensis</name>
    <name type="common">Fruit fly</name>
    <dbReference type="NCBI Taxonomy" id="7230"/>
    <lineage>
        <taxon>Eukaryota</taxon>
        <taxon>Metazoa</taxon>
        <taxon>Ecdysozoa</taxon>
        <taxon>Arthropoda</taxon>
        <taxon>Hexapoda</taxon>
        <taxon>Insecta</taxon>
        <taxon>Pterygota</taxon>
        <taxon>Neoptera</taxon>
        <taxon>Endopterygota</taxon>
        <taxon>Diptera</taxon>
        <taxon>Brachycera</taxon>
        <taxon>Muscomorpha</taxon>
        <taxon>Ephydroidea</taxon>
        <taxon>Drosophilidae</taxon>
        <taxon>Drosophila</taxon>
    </lineage>
</organism>
<dbReference type="GO" id="GO:0008270">
    <property type="term" value="F:zinc ion binding"/>
    <property type="evidence" value="ECO:0007669"/>
    <property type="project" value="UniProtKB-KW"/>
</dbReference>
<dbReference type="PANTHER" id="PTHR46527">
    <property type="entry name" value="NUCLEOPORIN-LIKE PROTEIN 2"/>
    <property type="match status" value="1"/>
</dbReference>
<evidence type="ECO:0000313" key="13">
    <source>
        <dbReference type="Proteomes" id="UP000009192"/>
    </source>
</evidence>
<dbReference type="PROSITE" id="PS50103">
    <property type="entry name" value="ZF_C3H1"/>
    <property type="match status" value="1"/>
</dbReference>
<dbReference type="InterPro" id="IPR041367">
    <property type="entry name" value="Znf-CCCH_4"/>
</dbReference>
<keyword evidence="4 9" id="KW-0862">Zinc</keyword>
<reference evidence="12 13" key="1">
    <citation type="journal article" date="2007" name="Nature">
        <title>Evolution of genes and genomes on the Drosophila phylogeny.</title>
        <authorList>
            <consortium name="Drosophila 12 Genomes Consortium"/>
            <person name="Clark A.G."/>
            <person name="Eisen M.B."/>
            <person name="Smith D.R."/>
            <person name="Bergman C.M."/>
            <person name="Oliver B."/>
            <person name="Markow T.A."/>
            <person name="Kaufman T.C."/>
            <person name="Kellis M."/>
            <person name="Gelbart W."/>
            <person name="Iyer V.N."/>
            <person name="Pollard D.A."/>
            <person name="Sackton T.B."/>
            <person name="Larracuente A.M."/>
            <person name="Singh N.D."/>
            <person name="Abad J.P."/>
            <person name="Abt D.N."/>
            <person name="Adryan B."/>
            <person name="Aguade M."/>
            <person name="Akashi H."/>
            <person name="Anderson W.W."/>
            <person name="Aquadro C.F."/>
            <person name="Ardell D.H."/>
            <person name="Arguello R."/>
            <person name="Artieri C.G."/>
            <person name="Barbash D.A."/>
            <person name="Barker D."/>
            <person name="Barsanti P."/>
            <person name="Batterham P."/>
            <person name="Batzoglou S."/>
            <person name="Begun D."/>
            <person name="Bhutkar A."/>
            <person name="Blanco E."/>
            <person name="Bosak S.A."/>
            <person name="Bradley R.K."/>
            <person name="Brand A.D."/>
            <person name="Brent M.R."/>
            <person name="Brooks A.N."/>
            <person name="Brown R.H."/>
            <person name="Butlin R.K."/>
            <person name="Caggese C."/>
            <person name="Calvi B.R."/>
            <person name="Bernardo de Carvalho A."/>
            <person name="Caspi A."/>
            <person name="Castrezana S."/>
            <person name="Celniker S.E."/>
            <person name="Chang J.L."/>
            <person name="Chapple C."/>
            <person name="Chatterji S."/>
            <person name="Chinwalla A."/>
            <person name="Civetta A."/>
            <person name="Clifton S.W."/>
            <person name="Comeron J.M."/>
            <person name="Costello J.C."/>
            <person name="Coyne J.A."/>
            <person name="Daub J."/>
            <person name="David R.G."/>
            <person name="Delcher A.L."/>
            <person name="Delehaunty K."/>
            <person name="Do C.B."/>
            <person name="Ebling H."/>
            <person name="Edwards K."/>
            <person name="Eickbush T."/>
            <person name="Evans J.D."/>
            <person name="Filipski A."/>
            <person name="Findeiss S."/>
            <person name="Freyhult E."/>
            <person name="Fulton L."/>
            <person name="Fulton R."/>
            <person name="Garcia A.C."/>
            <person name="Gardiner A."/>
            <person name="Garfield D.A."/>
            <person name="Garvin B.E."/>
            <person name="Gibson G."/>
            <person name="Gilbert D."/>
            <person name="Gnerre S."/>
            <person name="Godfrey J."/>
            <person name="Good R."/>
            <person name="Gotea V."/>
            <person name="Gravely B."/>
            <person name="Greenberg A.J."/>
            <person name="Griffiths-Jones S."/>
            <person name="Gross S."/>
            <person name="Guigo R."/>
            <person name="Gustafson E.A."/>
            <person name="Haerty W."/>
            <person name="Hahn M.W."/>
            <person name="Halligan D.L."/>
            <person name="Halpern A.L."/>
            <person name="Halter G.M."/>
            <person name="Han M.V."/>
            <person name="Heger A."/>
            <person name="Hillier L."/>
            <person name="Hinrichs A.S."/>
            <person name="Holmes I."/>
            <person name="Hoskins R.A."/>
            <person name="Hubisz M.J."/>
            <person name="Hultmark D."/>
            <person name="Huntley M.A."/>
            <person name="Jaffe D.B."/>
            <person name="Jagadeeshan S."/>
            <person name="Jeck W.R."/>
            <person name="Johnson J."/>
            <person name="Jones C.D."/>
            <person name="Jordan W.C."/>
            <person name="Karpen G.H."/>
            <person name="Kataoka E."/>
            <person name="Keightley P.D."/>
            <person name="Kheradpour P."/>
            <person name="Kirkness E.F."/>
            <person name="Koerich L.B."/>
            <person name="Kristiansen K."/>
            <person name="Kudrna D."/>
            <person name="Kulathinal R.J."/>
            <person name="Kumar S."/>
            <person name="Kwok R."/>
            <person name="Lander E."/>
            <person name="Langley C.H."/>
            <person name="Lapoint R."/>
            <person name="Lazzaro B.P."/>
            <person name="Lee S.J."/>
            <person name="Levesque L."/>
            <person name="Li R."/>
            <person name="Lin C.F."/>
            <person name="Lin M.F."/>
            <person name="Lindblad-Toh K."/>
            <person name="Llopart A."/>
            <person name="Long M."/>
            <person name="Low L."/>
            <person name="Lozovsky E."/>
            <person name="Lu J."/>
            <person name="Luo M."/>
            <person name="Machado C.A."/>
            <person name="Makalowski W."/>
            <person name="Marzo M."/>
            <person name="Matsuda M."/>
            <person name="Matzkin L."/>
            <person name="McAllister B."/>
            <person name="McBride C.S."/>
            <person name="McKernan B."/>
            <person name="McKernan K."/>
            <person name="Mendez-Lago M."/>
            <person name="Minx P."/>
            <person name="Mollenhauer M.U."/>
            <person name="Montooth K."/>
            <person name="Mount S.M."/>
            <person name="Mu X."/>
            <person name="Myers E."/>
            <person name="Negre B."/>
            <person name="Newfeld S."/>
            <person name="Nielsen R."/>
            <person name="Noor M.A."/>
            <person name="O'Grady P."/>
            <person name="Pachter L."/>
            <person name="Papaceit M."/>
            <person name="Parisi M.J."/>
            <person name="Parisi M."/>
            <person name="Parts L."/>
            <person name="Pedersen J.S."/>
            <person name="Pesole G."/>
            <person name="Phillippy A.M."/>
            <person name="Ponting C.P."/>
            <person name="Pop M."/>
            <person name="Porcelli D."/>
            <person name="Powell J.R."/>
            <person name="Prohaska S."/>
            <person name="Pruitt K."/>
            <person name="Puig M."/>
            <person name="Quesneville H."/>
            <person name="Ram K.R."/>
            <person name="Rand D."/>
            <person name="Rasmussen M.D."/>
            <person name="Reed L.K."/>
            <person name="Reenan R."/>
            <person name="Reily A."/>
            <person name="Remington K.A."/>
            <person name="Rieger T.T."/>
            <person name="Ritchie M.G."/>
            <person name="Robin C."/>
            <person name="Rogers Y.H."/>
            <person name="Rohde C."/>
            <person name="Rozas J."/>
            <person name="Rubenfield M.J."/>
            <person name="Ruiz A."/>
            <person name="Russo S."/>
            <person name="Salzberg S.L."/>
            <person name="Sanchez-Gracia A."/>
            <person name="Saranga D.J."/>
            <person name="Sato H."/>
            <person name="Schaeffer S.W."/>
            <person name="Schatz M.C."/>
            <person name="Schlenke T."/>
            <person name="Schwartz R."/>
            <person name="Segarra C."/>
            <person name="Singh R.S."/>
            <person name="Sirot L."/>
            <person name="Sirota M."/>
            <person name="Sisneros N.B."/>
            <person name="Smith C.D."/>
            <person name="Smith T.F."/>
            <person name="Spieth J."/>
            <person name="Stage D.E."/>
            <person name="Stark A."/>
            <person name="Stephan W."/>
            <person name="Strausberg R.L."/>
            <person name="Strempel S."/>
            <person name="Sturgill D."/>
            <person name="Sutton G."/>
            <person name="Sutton G.G."/>
            <person name="Tao W."/>
            <person name="Teichmann S."/>
            <person name="Tobari Y.N."/>
            <person name="Tomimura Y."/>
            <person name="Tsolas J.M."/>
            <person name="Valente V.L."/>
            <person name="Venter E."/>
            <person name="Venter J.C."/>
            <person name="Vicario S."/>
            <person name="Vieira F.G."/>
            <person name="Vilella A.J."/>
            <person name="Villasante A."/>
            <person name="Walenz B."/>
            <person name="Wang J."/>
            <person name="Wasserman M."/>
            <person name="Watts T."/>
            <person name="Wilson D."/>
            <person name="Wilson R.K."/>
            <person name="Wing R.A."/>
            <person name="Wolfner M.F."/>
            <person name="Wong A."/>
            <person name="Wong G.K."/>
            <person name="Wu C.I."/>
            <person name="Wu G."/>
            <person name="Yamamoto D."/>
            <person name="Yang H.P."/>
            <person name="Yang S.P."/>
            <person name="Yorke J.A."/>
            <person name="Yoshida K."/>
            <person name="Zdobnov E."/>
            <person name="Zhang P."/>
            <person name="Zhang Y."/>
            <person name="Zimin A.V."/>
            <person name="Baldwin J."/>
            <person name="Abdouelleil A."/>
            <person name="Abdulkadir J."/>
            <person name="Abebe A."/>
            <person name="Abera B."/>
            <person name="Abreu J."/>
            <person name="Acer S.C."/>
            <person name="Aftuck L."/>
            <person name="Alexander A."/>
            <person name="An P."/>
            <person name="Anderson E."/>
            <person name="Anderson S."/>
            <person name="Arachi H."/>
            <person name="Azer M."/>
            <person name="Bachantsang P."/>
            <person name="Barry A."/>
            <person name="Bayul T."/>
            <person name="Berlin A."/>
            <person name="Bessette D."/>
            <person name="Bloom T."/>
            <person name="Blye J."/>
            <person name="Boguslavskiy L."/>
            <person name="Bonnet C."/>
            <person name="Boukhgalter B."/>
            <person name="Bourzgui I."/>
            <person name="Brown A."/>
            <person name="Cahill P."/>
            <person name="Channer S."/>
            <person name="Cheshatsang Y."/>
            <person name="Chuda L."/>
            <person name="Citroen M."/>
            <person name="Collymore A."/>
            <person name="Cooke P."/>
            <person name="Costello M."/>
            <person name="D'Aco K."/>
            <person name="Daza R."/>
            <person name="De Haan G."/>
            <person name="DeGray S."/>
            <person name="DeMaso C."/>
            <person name="Dhargay N."/>
            <person name="Dooley K."/>
            <person name="Dooley E."/>
            <person name="Doricent M."/>
            <person name="Dorje P."/>
            <person name="Dorjee K."/>
            <person name="Dupes A."/>
            <person name="Elong R."/>
            <person name="Falk J."/>
            <person name="Farina A."/>
            <person name="Faro S."/>
            <person name="Ferguson D."/>
            <person name="Fisher S."/>
            <person name="Foley C.D."/>
            <person name="Franke A."/>
            <person name="Friedrich D."/>
            <person name="Gadbois L."/>
            <person name="Gearin G."/>
            <person name="Gearin C.R."/>
            <person name="Giannoukos G."/>
            <person name="Goode T."/>
            <person name="Graham J."/>
            <person name="Grandbois E."/>
            <person name="Grewal S."/>
            <person name="Gyaltsen K."/>
            <person name="Hafez N."/>
            <person name="Hagos B."/>
            <person name="Hall J."/>
            <person name="Henson C."/>
            <person name="Hollinger A."/>
            <person name="Honan T."/>
            <person name="Huard M.D."/>
            <person name="Hughes L."/>
            <person name="Hurhula B."/>
            <person name="Husby M.E."/>
            <person name="Kamat A."/>
            <person name="Kanga B."/>
            <person name="Kashin S."/>
            <person name="Khazanovich D."/>
            <person name="Kisner P."/>
            <person name="Lance K."/>
            <person name="Lara M."/>
            <person name="Lee W."/>
            <person name="Lennon N."/>
            <person name="Letendre F."/>
            <person name="LeVine R."/>
            <person name="Lipovsky A."/>
            <person name="Liu X."/>
            <person name="Liu J."/>
            <person name="Liu S."/>
            <person name="Lokyitsang T."/>
            <person name="Lokyitsang Y."/>
            <person name="Lubonja R."/>
            <person name="Lui A."/>
            <person name="MacDonald P."/>
            <person name="Magnisalis V."/>
            <person name="Maru K."/>
            <person name="Matthews C."/>
            <person name="McCusker W."/>
            <person name="McDonough S."/>
            <person name="Mehta T."/>
            <person name="Meldrim J."/>
            <person name="Meneus L."/>
            <person name="Mihai O."/>
            <person name="Mihalev A."/>
            <person name="Mihova T."/>
            <person name="Mittelman R."/>
            <person name="Mlenga V."/>
            <person name="Montmayeur A."/>
            <person name="Mulrain L."/>
            <person name="Navidi A."/>
            <person name="Naylor J."/>
            <person name="Negash T."/>
            <person name="Nguyen T."/>
            <person name="Nguyen N."/>
            <person name="Nicol R."/>
            <person name="Norbu C."/>
            <person name="Norbu N."/>
            <person name="Novod N."/>
            <person name="O'Neill B."/>
            <person name="Osman S."/>
            <person name="Markiewicz E."/>
            <person name="Oyono O.L."/>
            <person name="Patti C."/>
            <person name="Phunkhang P."/>
            <person name="Pierre F."/>
            <person name="Priest M."/>
            <person name="Raghuraman S."/>
            <person name="Rege F."/>
            <person name="Reyes R."/>
            <person name="Rise C."/>
            <person name="Rogov P."/>
            <person name="Ross K."/>
            <person name="Ryan E."/>
            <person name="Settipalli S."/>
            <person name="Shea T."/>
            <person name="Sherpa N."/>
            <person name="Shi L."/>
            <person name="Shih D."/>
            <person name="Sparrow T."/>
            <person name="Spaulding J."/>
            <person name="Stalker J."/>
            <person name="Stange-Thomann N."/>
            <person name="Stavropoulos S."/>
            <person name="Stone C."/>
            <person name="Strader C."/>
            <person name="Tesfaye S."/>
            <person name="Thomson T."/>
            <person name="Thoulutsang Y."/>
            <person name="Thoulutsang D."/>
            <person name="Topham K."/>
            <person name="Topping I."/>
            <person name="Tsamla T."/>
            <person name="Vassiliev H."/>
            <person name="Vo A."/>
            <person name="Wangchuk T."/>
            <person name="Wangdi T."/>
            <person name="Weiand M."/>
            <person name="Wilkinson J."/>
            <person name="Wilson A."/>
            <person name="Yadav S."/>
            <person name="Young G."/>
            <person name="Yu Q."/>
            <person name="Zembek L."/>
            <person name="Zhong D."/>
            <person name="Zimmer A."/>
            <person name="Zwirko Z."/>
            <person name="Jaffe D.B."/>
            <person name="Alvarez P."/>
            <person name="Brockman W."/>
            <person name="Butler J."/>
            <person name="Chin C."/>
            <person name="Gnerre S."/>
            <person name="Grabherr M."/>
            <person name="Kleber M."/>
            <person name="Mauceli E."/>
            <person name="MacCallum I."/>
        </authorList>
    </citation>
    <scope>NUCLEOTIDE SEQUENCE [LARGE SCALE GENOMIC DNA]</scope>
    <source>
        <strain evidence="13">Tucson 15081-1352.22</strain>
    </source>
</reference>
<feature type="region of interest" description="Disordered" evidence="10">
    <location>
        <begin position="308"/>
        <end position="343"/>
    </location>
</feature>
<evidence type="ECO:0000256" key="6">
    <source>
        <dbReference type="ARBA" id="ARBA00037262"/>
    </source>
</evidence>
<evidence type="ECO:0000256" key="3">
    <source>
        <dbReference type="ARBA" id="ARBA00022771"/>
    </source>
</evidence>
<feature type="compositionally biased region" description="Low complexity" evidence="10">
    <location>
        <begin position="317"/>
        <end position="343"/>
    </location>
</feature>
<feature type="compositionally biased region" description="Polar residues" evidence="10">
    <location>
        <begin position="244"/>
        <end position="260"/>
    </location>
</feature>
<dbReference type="Proteomes" id="UP000009192">
    <property type="component" value="Unassembled WGS sequence"/>
</dbReference>
<dbReference type="Pfam" id="PF18044">
    <property type="entry name" value="zf-CCCH_4"/>
    <property type="match status" value="1"/>
</dbReference>
<proteinExistence type="predicted"/>
<dbReference type="PANTHER" id="PTHR46527:SF1">
    <property type="entry name" value="NUCLEOPORIN NUP42"/>
    <property type="match status" value="1"/>
</dbReference>
<dbReference type="InParanoid" id="B4KIT1"/>
<dbReference type="PhylomeDB" id="B4KIT1"/>
<evidence type="ECO:0000256" key="10">
    <source>
        <dbReference type="SAM" id="MobiDB-lite"/>
    </source>
</evidence>
<sequence length="381" mass="41906">MGVCRFFQQGSCRFGAKCHNEHFDVKQYLKTDVEACINGKMWPLSVYGPFKDKPNIPNFIEDQSFEEVRFQAYESQRQNCFDQFHQQFTKEVHEATMKMKLMLQFPPQVLDVMIKLYETPEGIQPAANNNNPFAAQSSSIFSKPALSSGSSNIFGGGSTVTPSFGSAGNSIFGSSNGGNNIFASAQNTNVFAQQPQTQTFAGQQQQQPSLFGQQQLGQTQTSIFGQSQQQQPQPNPFGQAQAPVSNNNNVFGQAQPTNATPFGQPVAFAPQQQQQQPFMGGMFTKPQPAAANTGNIFAQAATQSSSGFFTQPAGGFQQQQQMQSDSTQQMQQQQQQLQQSATTSSVYSRMEDLTAEEIEAFKAEQFAPGKVPFKPPPRELC</sequence>
<comment type="subcellular location">
    <subcellularLocation>
        <location evidence="1">Nucleus membrane</location>
        <topology evidence="1">Peripheral membrane protein</topology>
        <orientation evidence="1">Cytoplasmic side</orientation>
    </subcellularLocation>
</comment>
<evidence type="ECO:0000259" key="11">
    <source>
        <dbReference type="PROSITE" id="PS50103"/>
    </source>
</evidence>
<evidence type="ECO:0000313" key="12">
    <source>
        <dbReference type="EMBL" id="EDW12437.1"/>
    </source>
</evidence>
<dbReference type="KEGG" id="dmo:Dmoj_GI17681"/>
<dbReference type="FunCoup" id="B4KIT1">
    <property type="interactions" value="84"/>
</dbReference>
<protein>
    <recommendedName>
        <fullName evidence="7">Nucleoporin NUP42</fullName>
    </recommendedName>
    <alternativeName>
        <fullName evidence="8">Nucleoporin-like protein 2</fullName>
    </alternativeName>
</protein>
<feature type="region of interest" description="Disordered" evidence="10">
    <location>
        <begin position="214"/>
        <end position="265"/>
    </location>
</feature>
<dbReference type="GO" id="GO:0031965">
    <property type="term" value="C:nuclear membrane"/>
    <property type="evidence" value="ECO:0007669"/>
    <property type="project" value="UniProtKB-SubCell"/>
</dbReference>
<accession>B4KIT1</accession>
<dbReference type="InterPro" id="IPR051767">
    <property type="entry name" value="Nucleoporin_NUP42"/>
</dbReference>
<keyword evidence="13" id="KW-1185">Reference proteome</keyword>
<dbReference type="InterPro" id="IPR000571">
    <property type="entry name" value="Znf_CCCH"/>
</dbReference>
<dbReference type="OMA" id="CHNEHFD"/>
<evidence type="ECO:0000256" key="1">
    <source>
        <dbReference type="ARBA" id="ARBA00004335"/>
    </source>
</evidence>
<evidence type="ECO:0000256" key="5">
    <source>
        <dbReference type="ARBA" id="ARBA00023242"/>
    </source>
</evidence>